<evidence type="ECO:0000256" key="1">
    <source>
        <dbReference type="ARBA" id="ARBA00004479"/>
    </source>
</evidence>
<dbReference type="KEGG" id="ksn:43587926"/>
<dbReference type="GO" id="GO:0016020">
    <property type="term" value="C:membrane"/>
    <property type="evidence" value="ECO:0007669"/>
    <property type="project" value="UniProtKB-SubCell"/>
</dbReference>
<dbReference type="EMBL" id="CP144062">
    <property type="protein sequence ID" value="WWD21956.1"/>
    <property type="molecule type" value="Genomic_DNA"/>
</dbReference>
<dbReference type="Pfam" id="PF01105">
    <property type="entry name" value="EMP24_GP25L"/>
    <property type="match status" value="1"/>
</dbReference>
<evidence type="ECO:0000256" key="7">
    <source>
        <dbReference type="RuleBase" id="RU003827"/>
    </source>
</evidence>
<gene>
    <name evidence="8" type="ORF">CI109_106444</name>
</gene>
<dbReference type="InterPro" id="IPR015720">
    <property type="entry name" value="Emp24-like"/>
</dbReference>
<name>A0A5M6C6R8_9TREE</name>
<dbReference type="InterPro" id="IPR009038">
    <property type="entry name" value="GOLD_dom"/>
</dbReference>
<dbReference type="AlphaFoldDB" id="A0A5M6C6R8"/>
<comment type="similarity">
    <text evidence="2 7">Belongs to the EMP24/GP25L family.</text>
</comment>
<evidence type="ECO:0000256" key="5">
    <source>
        <dbReference type="ARBA" id="ARBA00022989"/>
    </source>
</evidence>
<evidence type="ECO:0000313" key="8">
    <source>
        <dbReference type="EMBL" id="WWD21956.1"/>
    </source>
</evidence>
<proteinExistence type="inferred from homology"/>
<dbReference type="GeneID" id="43587926"/>
<dbReference type="SMART" id="SM01190">
    <property type="entry name" value="EMP24_GP25L"/>
    <property type="match status" value="1"/>
</dbReference>
<evidence type="ECO:0000313" key="9">
    <source>
        <dbReference type="Proteomes" id="UP000322225"/>
    </source>
</evidence>
<sequence length="215" mass="24642">MRFGISNILLALPLLSAVNALHFYFESNEKRCFLEELPSDTIVEGHYKAYLWNENANEWKMDQEMGIHVSVEELSSGHTVVNTRGPPDGRFTFTSHEPGDHNICLHSNITGGWLSTQHIKLYLDINVGSSKPDVQSDLSHVSTLSSKLRDLNTKVEDIQREQRYLREVEATFRDASESTNSRAVWWSLAQIVVLVGAGVWQMRYLKVYFEDKKLR</sequence>
<keyword evidence="6" id="KW-0472">Membrane</keyword>
<accession>A0A5M6C6R8</accession>
<keyword evidence="9" id="KW-1185">Reference proteome</keyword>
<dbReference type="PANTHER" id="PTHR22811">
    <property type="entry name" value="TRANSMEMBRANE EMP24 DOMAIN-CONTAINING PROTEIN"/>
    <property type="match status" value="1"/>
</dbReference>
<dbReference type="RefSeq" id="XP_031861797.1">
    <property type="nucleotide sequence ID" value="XM_032003799.1"/>
</dbReference>
<dbReference type="PROSITE" id="PS50866">
    <property type="entry name" value="GOLD"/>
    <property type="match status" value="1"/>
</dbReference>
<evidence type="ECO:0000256" key="4">
    <source>
        <dbReference type="ARBA" id="ARBA00022729"/>
    </source>
</evidence>
<evidence type="ECO:0000256" key="3">
    <source>
        <dbReference type="ARBA" id="ARBA00022692"/>
    </source>
</evidence>
<evidence type="ECO:0000256" key="6">
    <source>
        <dbReference type="ARBA" id="ARBA00023136"/>
    </source>
</evidence>
<reference evidence="8" key="1">
    <citation type="submission" date="2017-08" db="EMBL/GenBank/DDBJ databases">
        <authorList>
            <person name="Cuomo C."/>
            <person name="Billmyre B."/>
            <person name="Heitman J."/>
        </authorList>
    </citation>
    <scope>NUCLEOTIDE SEQUENCE</scope>
    <source>
        <strain evidence="8">CBS 12478</strain>
    </source>
</reference>
<keyword evidence="5" id="KW-1133">Transmembrane helix</keyword>
<dbReference type="Proteomes" id="UP000322225">
    <property type="component" value="Chromosome 12"/>
</dbReference>
<comment type="subcellular location">
    <subcellularLocation>
        <location evidence="1 7">Membrane</location>
        <topology evidence="1 7">Single-pass type I membrane protein</topology>
    </subcellularLocation>
</comment>
<protein>
    <submittedName>
        <fullName evidence="8">Uncharacterized protein</fullName>
    </submittedName>
</protein>
<organism evidence="8 9">
    <name type="scientific">Kwoniella shandongensis</name>
    <dbReference type="NCBI Taxonomy" id="1734106"/>
    <lineage>
        <taxon>Eukaryota</taxon>
        <taxon>Fungi</taxon>
        <taxon>Dikarya</taxon>
        <taxon>Basidiomycota</taxon>
        <taxon>Agaricomycotina</taxon>
        <taxon>Tremellomycetes</taxon>
        <taxon>Tremellales</taxon>
        <taxon>Cryptococcaceae</taxon>
        <taxon>Kwoniella</taxon>
    </lineage>
</organism>
<keyword evidence="3 7" id="KW-0812">Transmembrane</keyword>
<reference evidence="8" key="2">
    <citation type="submission" date="2024-01" db="EMBL/GenBank/DDBJ databases">
        <title>Comparative genomics of Cryptococcus and Kwoniella reveals pathogenesis evolution and contrasting modes of karyotype evolution via chromosome fusion or intercentromeric recombination.</title>
        <authorList>
            <person name="Coelho M.A."/>
            <person name="David-Palma M."/>
            <person name="Shea T."/>
            <person name="Bowers K."/>
            <person name="McGinley-Smith S."/>
            <person name="Mohammad A.W."/>
            <person name="Gnirke A."/>
            <person name="Yurkov A.M."/>
            <person name="Nowrousian M."/>
            <person name="Sun S."/>
            <person name="Cuomo C.A."/>
            <person name="Heitman J."/>
        </authorList>
    </citation>
    <scope>NUCLEOTIDE SEQUENCE</scope>
    <source>
        <strain evidence="8">CBS 12478</strain>
    </source>
</reference>
<dbReference type="OrthoDB" id="3427at2759"/>
<keyword evidence="4" id="KW-0732">Signal</keyword>
<evidence type="ECO:0000256" key="2">
    <source>
        <dbReference type="ARBA" id="ARBA00007104"/>
    </source>
</evidence>